<dbReference type="AlphaFoldDB" id="A0AA39CLY4"/>
<feature type="compositionally biased region" description="Basic and acidic residues" evidence="1">
    <location>
        <begin position="85"/>
        <end position="97"/>
    </location>
</feature>
<evidence type="ECO:0000256" key="1">
    <source>
        <dbReference type="SAM" id="MobiDB-lite"/>
    </source>
</evidence>
<comment type="caution">
    <text evidence="2">The sequence shown here is derived from an EMBL/GenBank/DDBJ whole genome shotgun (WGS) entry which is preliminary data.</text>
</comment>
<protein>
    <submittedName>
        <fullName evidence="2">Uncharacterized protein</fullName>
    </submittedName>
</protein>
<proteinExistence type="predicted"/>
<feature type="compositionally biased region" description="Polar residues" evidence="1">
    <location>
        <begin position="143"/>
        <end position="169"/>
    </location>
</feature>
<name>A0AA39CLY4_9EURO</name>
<reference evidence="2" key="1">
    <citation type="submission" date="2022-10" db="EMBL/GenBank/DDBJ databases">
        <title>Culturing micro-colonial fungi from biological soil crusts in the Mojave desert and describing Neophaeococcomyces mojavensis, and introducing the new genera and species Taxawa tesnikishii.</title>
        <authorList>
            <person name="Kurbessoian T."/>
            <person name="Stajich J.E."/>
        </authorList>
    </citation>
    <scope>NUCLEOTIDE SEQUENCE</scope>
    <source>
        <strain evidence="2">TK_35</strain>
    </source>
</reference>
<organism evidence="2">
    <name type="scientific">Knufia peltigerae</name>
    <dbReference type="NCBI Taxonomy" id="1002370"/>
    <lineage>
        <taxon>Eukaryota</taxon>
        <taxon>Fungi</taxon>
        <taxon>Dikarya</taxon>
        <taxon>Ascomycota</taxon>
        <taxon>Pezizomycotina</taxon>
        <taxon>Eurotiomycetes</taxon>
        <taxon>Chaetothyriomycetidae</taxon>
        <taxon>Chaetothyriales</taxon>
        <taxon>Trichomeriaceae</taxon>
        <taxon>Knufia</taxon>
    </lineage>
</organism>
<feature type="region of interest" description="Disordered" evidence="1">
    <location>
        <begin position="1"/>
        <end position="169"/>
    </location>
</feature>
<feature type="compositionally biased region" description="Low complexity" evidence="1">
    <location>
        <begin position="53"/>
        <end position="63"/>
    </location>
</feature>
<evidence type="ECO:0000313" key="2">
    <source>
        <dbReference type="EMBL" id="KAJ9612741.1"/>
    </source>
</evidence>
<accession>A0AA39CLY4</accession>
<gene>
    <name evidence="2" type="ORF">H2204_014957</name>
</gene>
<sequence>MTPRAAHASFLRQQQCQHRRDAVQQAQGRHIHPQPLQEHRGPAVSSTDPYGVPQRQPQSRQRQGYQAKQGKCGNRTQTPVQRHPHSSEHERNPEMEPRTPMPHPWQRATPDNVLPDATTSAAKPPAGTFNAHRGFDQAAALSSDGSPTASASTPAGHSKNVQPASHNTL</sequence>
<dbReference type="EMBL" id="JAPDRN010000210">
    <property type="protein sequence ID" value="KAJ9612741.1"/>
    <property type="molecule type" value="Genomic_DNA"/>
</dbReference>